<organism evidence="4 6">
    <name type="scientific">Acutalibacter muris</name>
    <dbReference type="NCBI Taxonomy" id="1796620"/>
    <lineage>
        <taxon>Bacteria</taxon>
        <taxon>Bacillati</taxon>
        <taxon>Bacillota</taxon>
        <taxon>Clostridia</taxon>
        <taxon>Eubacteriales</taxon>
        <taxon>Acutalibacteraceae</taxon>
        <taxon>Acutalibacter</taxon>
    </lineage>
</organism>
<dbReference type="PANTHER" id="PTHR43625">
    <property type="entry name" value="AFLATOXIN B1 ALDEHYDE REDUCTASE"/>
    <property type="match status" value="1"/>
</dbReference>
<dbReference type="EMBL" id="CP065321">
    <property type="protein sequence ID" value="QQR31844.1"/>
    <property type="molecule type" value="Genomic_DNA"/>
</dbReference>
<gene>
    <name evidence="3" type="ORF">ADH66_19020</name>
    <name evidence="4" type="ORF">I5Q82_09450</name>
</gene>
<protein>
    <submittedName>
        <fullName evidence="4">Aldo/keto reductase</fullName>
    </submittedName>
</protein>
<evidence type="ECO:0000313" key="4">
    <source>
        <dbReference type="EMBL" id="QQR31844.1"/>
    </source>
</evidence>
<proteinExistence type="predicted"/>
<keyword evidence="5" id="KW-1185">Reference proteome</keyword>
<reference evidence="4 6" key="3">
    <citation type="submission" date="2020-11" db="EMBL/GenBank/DDBJ databases">
        <title>Closed and high quality bacterial genomes of the OMM12 community.</title>
        <authorList>
            <person name="Marbouty M."/>
            <person name="Lamy-Besnier Q."/>
            <person name="Debarbieux L."/>
            <person name="Koszul R."/>
        </authorList>
    </citation>
    <scope>NUCLEOTIDE SEQUENCE [LARGE SCALE GENOMIC DNA]</scope>
    <source>
        <strain evidence="4 6">KB18</strain>
    </source>
</reference>
<evidence type="ECO:0000259" key="2">
    <source>
        <dbReference type="Pfam" id="PF00248"/>
    </source>
</evidence>
<dbReference type="GO" id="GO:0005737">
    <property type="term" value="C:cytoplasm"/>
    <property type="evidence" value="ECO:0007669"/>
    <property type="project" value="TreeGrafter"/>
</dbReference>
<dbReference type="EMBL" id="CP021422">
    <property type="protein sequence ID" value="ASB42549.1"/>
    <property type="molecule type" value="Genomic_DNA"/>
</dbReference>
<keyword evidence="1" id="KW-0560">Oxidoreductase</keyword>
<dbReference type="Proteomes" id="UP000596035">
    <property type="component" value="Chromosome"/>
</dbReference>
<accession>A0A1Z2XVX5</accession>
<dbReference type="Gene3D" id="3.20.20.100">
    <property type="entry name" value="NADP-dependent oxidoreductase domain"/>
    <property type="match status" value="1"/>
</dbReference>
<dbReference type="KEGG" id="amur:ADH66_19020"/>
<feature type="domain" description="NADP-dependent oxidoreductase" evidence="2">
    <location>
        <begin position="15"/>
        <end position="313"/>
    </location>
</feature>
<dbReference type="AlphaFoldDB" id="A0A1Z2XVX5"/>
<evidence type="ECO:0000313" key="5">
    <source>
        <dbReference type="Proteomes" id="UP000196710"/>
    </source>
</evidence>
<dbReference type="Pfam" id="PF00248">
    <property type="entry name" value="Aldo_ket_red"/>
    <property type="match status" value="1"/>
</dbReference>
<dbReference type="PANTHER" id="PTHR43625:SF77">
    <property type="entry name" value="ALDO-KETO REDUCTASE"/>
    <property type="match status" value="1"/>
</dbReference>
<sequence length="329" mass="36137">METRILGNDLEVSAVGLGCMGFSHASGAPTEKSVAVKTLREAYEMGYTFFDTAECYTGVNPDGSTSYNEELVGEALRDVRDKVVIATKCGVHHAPDQSLILDSSPATIRASVEGSLKRLGMDAIDLYYQHRIDPKVEPEVVAETMAELIREGKIKHWGISETTEDYLRRAHAVCPVTAVENRYSLMARWHGSLFPVLEELGVGFVAFSPMANGFLSGAYTVDSKFEPGTDYRSKMPQYTPEGFEKSRALMELLGRLAEEKNATPAQVSMAWMLCKKPYIVPIPGSRKIERLRENLGAGEIELSESKIATIDTALDGMELPVFGGSKINK</sequence>
<evidence type="ECO:0000313" key="3">
    <source>
        <dbReference type="EMBL" id="ASB42549.1"/>
    </source>
</evidence>
<dbReference type="Proteomes" id="UP000196710">
    <property type="component" value="Chromosome"/>
</dbReference>
<reference evidence="3" key="1">
    <citation type="journal article" date="2017" name="Genome Announc.">
        <title>High-Quality Whole-Genome Sequences of the Oligo-Mouse-Microbiota Bacterial Community.</title>
        <authorList>
            <person name="Garzetti D."/>
            <person name="Brugiroux S."/>
            <person name="Bunk B."/>
            <person name="Pukall R."/>
            <person name="McCoy K.D."/>
            <person name="Macpherson A.J."/>
            <person name="Stecher B."/>
        </authorList>
    </citation>
    <scope>NUCLEOTIDE SEQUENCE</scope>
    <source>
        <strain evidence="3">KB18</strain>
    </source>
</reference>
<evidence type="ECO:0000313" key="6">
    <source>
        <dbReference type="Proteomes" id="UP000596035"/>
    </source>
</evidence>
<dbReference type="GO" id="GO:0016491">
    <property type="term" value="F:oxidoreductase activity"/>
    <property type="evidence" value="ECO:0007669"/>
    <property type="project" value="UniProtKB-KW"/>
</dbReference>
<dbReference type="InterPro" id="IPR036812">
    <property type="entry name" value="NAD(P)_OxRdtase_dom_sf"/>
</dbReference>
<dbReference type="RefSeq" id="WP_066537554.1">
    <property type="nucleotide sequence ID" value="NZ_CP021422.1"/>
</dbReference>
<name>A0A1Z2XVX5_9FIRM</name>
<reference evidence="5" key="2">
    <citation type="submission" date="2017-05" db="EMBL/GenBank/DDBJ databases">
        <title>Improved OligoMM genomes.</title>
        <authorList>
            <person name="Garzetti D."/>
        </authorList>
    </citation>
    <scope>NUCLEOTIDE SEQUENCE [LARGE SCALE GENOMIC DNA]</scope>
    <source>
        <strain evidence="5">KB18</strain>
    </source>
</reference>
<dbReference type="InterPro" id="IPR050791">
    <property type="entry name" value="Aldo-Keto_reductase"/>
</dbReference>
<dbReference type="SUPFAM" id="SSF51430">
    <property type="entry name" value="NAD(P)-linked oxidoreductase"/>
    <property type="match status" value="1"/>
</dbReference>
<dbReference type="InterPro" id="IPR023210">
    <property type="entry name" value="NADP_OxRdtase_dom"/>
</dbReference>
<dbReference type="CDD" id="cd19078">
    <property type="entry name" value="AKR_AKR13C1_2"/>
    <property type="match status" value="1"/>
</dbReference>
<evidence type="ECO:0000256" key="1">
    <source>
        <dbReference type="ARBA" id="ARBA00023002"/>
    </source>
</evidence>